<evidence type="ECO:0000313" key="8">
    <source>
        <dbReference type="Proteomes" id="UP001054945"/>
    </source>
</evidence>
<evidence type="ECO:0000256" key="3">
    <source>
        <dbReference type="RuleBase" id="RU004019"/>
    </source>
</evidence>
<dbReference type="SMART" id="SM00251">
    <property type="entry name" value="SAM_PNT"/>
    <property type="match status" value="1"/>
</dbReference>
<dbReference type="InterPro" id="IPR003118">
    <property type="entry name" value="Pointed_dom"/>
</dbReference>
<protein>
    <submittedName>
        <fullName evidence="7">DNA-binding protein Ets97D</fullName>
    </submittedName>
</protein>
<keyword evidence="3" id="KW-0539">Nucleus</keyword>
<keyword evidence="2 3" id="KW-0238">DNA-binding</keyword>
<dbReference type="GO" id="GO:0005634">
    <property type="term" value="C:nucleus"/>
    <property type="evidence" value="ECO:0007669"/>
    <property type="project" value="UniProtKB-SubCell"/>
</dbReference>
<evidence type="ECO:0000256" key="2">
    <source>
        <dbReference type="ARBA" id="ARBA00023125"/>
    </source>
</evidence>
<dbReference type="AlphaFoldDB" id="A0AAV4RU18"/>
<evidence type="ECO:0000313" key="7">
    <source>
        <dbReference type="EMBL" id="GIY23795.1"/>
    </source>
</evidence>
<dbReference type="EMBL" id="BPLR01008314">
    <property type="protein sequence ID" value="GIY23795.1"/>
    <property type="molecule type" value="Genomic_DNA"/>
</dbReference>
<dbReference type="Gene3D" id="1.10.150.50">
    <property type="entry name" value="Transcription Factor, Ets-1"/>
    <property type="match status" value="1"/>
</dbReference>
<feature type="region of interest" description="Disordered" evidence="4">
    <location>
        <begin position="310"/>
        <end position="330"/>
    </location>
</feature>
<dbReference type="Gene3D" id="3.10.20.90">
    <property type="entry name" value="Phosphatidylinositol 3-kinase Catalytic Subunit, Chain A, domain 1"/>
    <property type="match status" value="1"/>
</dbReference>
<organism evidence="7 8">
    <name type="scientific">Caerostris extrusa</name>
    <name type="common">Bark spider</name>
    <name type="synonym">Caerostris bankana</name>
    <dbReference type="NCBI Taxonomy" id="172846"/>
    <lineage>
        <taxon>Eukaryota</taxon>
        <taxon>Metazoa</taxon>
        <taxon>Ecdysozoa</taxon>
        <taxon>Arthropoda</taxon>
        <taxon>Chelicerata</taxon>
        <taxon>Arachnida</taxon>
        <taxon>Araneae</taxon>
        <taxon>Araneomorphae</taxon>
        <taxon>Entelegynae</taxon>
        <taxon>Araneoidea</taxon>
        <taxon>Araneidae</taxon>
        <taxon>Caerostris</taxon>
    </lineage>
</organism>
<dbReference type="Proteomes" id="UP001054945">
    <property type="component" value="Unassembled WGS sequence"/>
</dbReference>
<accession>A0AAV4RU18</accession>
<evidence type="ECO:0000259" key="6">
    <source>
        <dbReference type="PROSITE" id="PS51433"/>
    </source>
</evidence>
<dbReference type="SUPFAM" id="SSF46785">
    <property type="entry name" value="Winged helix' DNA-binding domain"/>
    <property type="match status" value="1"/>
</dbReference>
<comment type="caution">
    <text evidence="7">The sequence shown here is derived from an EMBL/GenBank/DDBJ whole genome shotgun (WGS) entry which is preliminary data.</text>
</comment>
<gene>
    <name evidence="7" type="primary">Ets97D</name>
    <name evidence="7" type="ORF">CEXT_61371</name>
</gene>
<evidence type="ECO:0000256" key="4">
    <source>
        <dbReference type="SAM" id="MobiDB-lite"/>
    </source>
</evidence>
<dbReference type="Pfam" id="PF02198">
    <property type="entry name" value="SAM_PNT"/>
    <property type="match status" value="1"/>
</dbReference>
<dbReference type="PANTHER" id="PTHR11849">
    <property type="entry name" value="ETS"/>
    <property type="match status" value="1"/>
</dbReference>
<dbReference type="PANTHER" id="PTHR11849:SF195">
    <property type="entry name" value="GA-BINDING PROTEIN ALPHA CHAIN"/>
    <property type="match status" value="1"/>
</dbReference>
<feature type="compositionally biased region" description="Polar residues" evidence="4">
    <location>
        <begin position="310"/>
        <end position="320"/>
    </location>
</feature>
<dbReference type="Gene3D" id="1.10.10.10">
    <property type="entry name" value="Winged helix-like DNA-binding domain superfamily/Winged helix DNA-binding domain"/>
    <property type="match status" value="1"/>
</dbReference>
<dbReference type="InterPro" id="IPR000418">
    <property type="entry name" value="Ets_dom"/>
</dbReference>
<sequence>MKRGNDSNVSEETIIGKKARIQAAISDEITAVESIENMHLSAATVGDVLEHQQEMVEVVHAEDMMQDDANLSEKTGLDLSDYKFFLQDVQELDATKNLVNQCVQGEGKVQINCNITEMDADVLKPTEEIVLNQLITTDGTPRIYLLGDTAFVDSTGQQKKMTESIVANVQDSLRWIIAPDFRKYKRSMHVLVWLEWAALHFKVPKIDIDEWTISGKELMSMSQQNLRRMLPCNPGDLFWSHVELLRKFKFIAIIQLPGLPYCGNPLINDVEAEPPRTRSHRTGVYRPGARRYAKKNPKYCNVGLVEDASTSQHHTVPDQTQNDDDKSKRIPRIGPPKIPYEGCPGNPTGNNGQIQLWQFLLELLTDKDFREFIRWQGDEGEFKLMNPEMVAQLWGQRKNKPTMNYEKLSRALRYYYDGEMLAKVHGKRFVYKFVCDLKSLLGYDAYELNRLVTECEMKKHESYNQNTVLTFHTVHGRRFVYKFVCDLKSLMGYDSLELDRLVTECEMKKNQNNVVTSETVESNPPS</sequence>
<dbReference type="InterPro" id="IPR036388">
    <property type="entry name" value="WH-like_DNA-bd_sf"/>
</dbReference>
<dbReference type="Pfam" id="PF11620">
    <property type="entry name" value="GABP-alpha"/>
    <property type="match status" value="1"/>
</dbReference>
<evidence type="ECO:0000256" key="1">
    <source>
        <dbReference type="ARBA" id="ARBA00005562"/>
    </source>
</evidence>
<dbReference type="FunFam" id="1.10.10.10:FF:000200">
    <property type="entry name" value="GA-binding protein alpha chain, putative"/>
    <property type="match status" value="1"/>
</dbReference>
<dbReference type="PROSITE" id="PS50061">
    <property type="entry name" value="ETS_DOMAIN_3"/>
    <property type="match status" value="1"/>
</dbReference>
<dbReference type="GO" id="GO:0043565">
    <property type="term" value="F:sequence-specific DNA binding"/>
    <property type="evidence" value="ECO:0007669"/>
    <property type="project" value="InterPro"/>
</dbReference>
<dbReference type="SUPFAM" id="SSF47769">
    <property type="entry name" value="SAM/Pointed domain"/>
    <property type="match status" value="1"/>
</dbReference>
<dbReference type="PRINTS" id="PR00454">
    <property type="entry name" value="ETSDOMAIN"/>
</dbReference>
<dbReference type="InterPro" id="IPR013761">
    <property type="entry name" value="SAM/pointed_sf"/>
</dbReference>
<dbReference type="SMART" id="SM00413">
    <property type="entry name" value="ETS"/>
    <property type="match status" value="1"/>
</dbReference>
<keyword evidence="8" id="KW-1185">Reference proteome</keyword>
<comment type="similarity">
    <text evidence="1 3">Belongs to the ETS family.</text>
</comment>
<feature type="domain" description="ETS" evidence="5">
    <location>
        <begin position="354"/>
        <end position="434"/>
    </location>
</feature>
<dbReference type="PROSITE" id="PS00346">
    <property type="entry name" value="ETS_DOMAIN_2"/>
    <property type="match status" value="1"/>
</dbReference>
<dbReference type="GO" id="GO:0000981">
    <property type="term" value="F:DNA-binding transcription factor activity, RNA polymerase II-specific"/>
    <property type="evidence" value="ECO:0007669"/>
    <property type="project" value="TreeGrafter"/>
</dbReference>
<evidence type="ECO:0000259" key="5">
    <source>
        <dbReference type="PROSITE" id="PS50061"/>
    </source>
</evidence>
<comment type="subcellular location">
    <subcellularLocation>
        <location evidence="3">Nucleus</location>
    </subcellularLocation>
</comment>
<dbReference type="InterPro" id="IPR024668">
    <property type="entry name" value="GABP_asu_N"/>
</dbReference>
<proteinExistence type="inferred from homology"/>
<dbReference type="InterPro" id="IPR046328">
    <property type="entry name" value="ETS_fam"/>
</dbReference>
<reference evidence="7 8" key="1">
    <citation type="submission" date="2021-06" db="EMBL/GenBank/DDBJ databases">
        <title>Caerostris extrusa draft genome.</title>
        <authorList>
            <person name="Kono N."/>
            <person name="Arakawa K."/>
        </authorList>
    </citation>
    <scope>NUCLEOTIDE SEQUENCE [LARGE SCALE GENOMIC DNA]</scope>
</reference>
<dbReference type="GO" id="GO:0030154">
    <property type="term" value="P:cell differentiation"/>
    <property type="evidence" value="ECO:0007669"/>
    <property type="project" value="TreeGrafter"/>
</dbReference>
<dbReference type="InterPro" id="IPR036390">
    <property type="entry name" value="WH_DNA-bd_sf"/>
</dbReference>
<dbReference type="PROSITE" id="PS00345">
    <property type="entry name" value="ETS_DOMAIN_1"/>
    <property type="match status" value="1"/>
</dbReference>
<name>A0AAV4RU18_CAEEX</name>
<dbReference type="PROSITE" id="PS51433">
    <property type="entry name" value="PNT"/>
    <property type="match status" value="1"/>
</dbReference>
<feature type="domain" description="PNT" evidence="6">
    <location>
        <begin position="164"/>
        <end position="249"/>
    </location>
</feature>
<dbReference type="Pfam" id="PF00178">
    <property type="entry name" value="Ets"/>
    <property type="match status" value="1"/>
</dbReference>